<dbReference type="SUPFAM" id="SSF141571">
    <property type="entry name" value="Pentapeptide repeat-like"/>
    <property type="match status" value="1"/>
</dbReference>
<feature type="non-terminal residue" evidence="5">
    <location>
        <position position="1"/>
    </location>
</feature>
<dbReference type="Gene3D" id="2.130.10.10">
    <property type="entry name" value="YVTN repeat-like/Quinoprotein amine dehydrogenase"/>
    <property type="match status" value="1"/>
</dbReference>
<feature type="compositionally biased region" description="Low complexity" evidence="4">
    <location>
        <begin position="370"/>
        <end position="393"/>
    </location>
</feature>
<feature type="region of interest" description="Disordered" evidence="4">
    <location>
        <begin position="370"/>
        <end position="401"/>
    </location>
</feature>
<dbReference type="PROSITE" id="PS50294">
    <property type="entry name" value="WD_REPEATS_REGION"/>
    <property type="match status" value="1"/>
</dbReference>
<dbReference type="PANTHER" id="PTHR22847">
    <property type="entry name" value="WD40 REPEAT PROTEIN"/>
    <property type="match status" value="1"/>
</dbReference>
<evidence type="ECO:0000256" key="3">
    <source>
        <dbReference type="PROSITE-ProRule" id="PRU00221"/>
    </source>
</evidence>
<dbReference type="SMART" id="SM00320">
    <property type="entry name" value="WD40"/>
    <property type="match status" value="3"/>
</dbReference>
<dbReference type="InterPro" id="IPR036322">
    <property type="entry name" value="WD40_repeat_dom_sf"/>
</dbReference>
<dbReference type="SUPFAM" id="SSF50978">
    <property type="entry name" value="WD40 repeat-like"/>
    <property type="match status" value="1"/>
</dbReference>
<dbReference type="PROSITE" id="PS00678">
    <property type="entry name" value="WD_REPEATS_1"/>
    <property type="match status" value="1"/>
</dbReference>
<accession>A0A8H3ZY30</accession>
<dbReference type="OrthoDB" id="2438020at2759"/>
<dbReference type="InterPro" id="IPR019775">
    <property type="entry name" value="WD40_repeat_CS"/>
</dbReference>
<evidence type="ECO:0000313" key="6">
    <source>
        <dbReference type="Proteomes" id="UP000439903"/>
    </source>
</evidence>
<sequence length="401" mass="43168">QKESHYRFIHKSLQEYFVARAIYEACIQPSATPADTVQKTLLGQHNLVGDPNILRFLVEFAQQGEQAPVFKAHLHDLIEYSKTDEAGGIAAANAMTILVKAGVQFNGADLKGIRIPGADLSYGVFDQAQFDGADLRDVNFSTAWLREAYFNNAKMDKVRFGEWPFIELKTPAYACAYSPDGKEAAIATGQEIKIYDAQTLKEKRTLSGHTDTVWSVVYSPNGEQIASGSDDKTVRLWDAKTGKALAVIQGFHGGVYSVASDTAPDGGWRLLTGGSDKAVRLWQVKEPVRPGEPCLVALCWTSTQAVLTALKMNLQGVQGLSEMNASLLAQRGAVGKPSSQTQTAQSSQPQSSNLISRLFLRPLESFTASVRGSSASSATPSGSSLFSSQTTSTPLGPGQLA</sequence>
<evidence type="ECO:0000256" key="4">
    <source>
        <dbReference type="SAM" id="MobiDB-lite"/>
    </source>
</evidence>
<keyword evidence="2" id="KW-0677">Repeat</keyword>
<protein>
    <submittedName>
        <fullName evidence="5">NACHT domain-containing protein</fullName>
    </submittedName>
</protein>
<dbReference type="GO" id="GO:1990234">
    <property type="term" value="C:transferase complex"/>
    <property type="evidence" value="ECO:0007669"/>
    <property type="project" value="UniProtKB-ARBA"/>
</dbReference>
<dbReference type="EMBL" id="WTPW01006099">
    <property type="protein sequence ID" value="KAF0332771.1"/>
    <property type="molecule type" value="Genomic_DNA"/>
</dbReference>
<dbReference type="InterPro" id="IPR001680">
    <property type="entry name" value="WD40_rpt"/>
</dbReference>
<proteinExistence type="predicted"/>
<evidence type="ECO:0000313" key="5">
    <source>
        <dbReference type="EMBL" id="KAF0332771.1"/>
    </source>
</evidence>
<name>A0A8H3ZY30_GIGMA</name>
<organism evidence="5 6">
    <name type="scientific">Gigaspora margarita</name>
    <dbReference type="NCBI Taxonomy" id="4874"/>
    <lineage>
        <taxon>Eukaryota</taxon>
        <taxon>Fungi</taxon>
        <taxon>Fungi incertae sedis</taxon>
        <taxon>Mucoromycota</taxon>
        <taxon>Glomeromycotina</taxon>
        <taxon>Glomeromycetes</taxon>
        <taxon>Diversisporales</taxon>
        <taxon>Gigasporaceae</taxon>
        <taxon>Gigaspora</taxon>
    </lineage>
</organism>
<feature type="repeat" description="WD" evidence="3">
    <location>
        <begin position="206"/>
        <end position="247"/>
    </location>
</feature>
<dbReference type="AlphaFoldDB" id="A0A8H3ZY30"/>
<dbReference type="PANTHER" id="PTHR22847:SF637">
    <property type="entry name" value="WD REPEAT DOMAIN 5B"/>
    <property type="match status" value="1"/>
</dbReference>
<keyword evidence="6" id="KW-1185">Reference proteome</keyword>
<comment type="caution">
    <text evidence="5">The sequence shown here is derived from an EMBL/GenBank/DDBJ whole genome shotgun (WGS) entry which is preliminary data.</text>
</comment>
<evidence type="ECO:0000256" key="2">
    <source>
        <dbReference type="ARBA" id="ARBA00022737"/>
    </source>
</evidence>
<dbReference type="Pfam" id="PF00400">
    <property type="entry name" value="WD40"/>
    <property type="match status" value="2"/>
</dbReference>
<dbReference type="Proteomes" id="UP000439903">
    <property type="component" value="Unassembled WGS sequence"/>
</dbReference>
<dbReference type="Gene3D" id="2.160.20.80">
    <property type="entry name" value="E3 ubiquitin-protein ligase SopA"/>
    <property type="match status" value="1"/>
</dbReference>
<keyword evidence="1 3" id="KW-0853">WD repeat</keyword>
<reference evidence="5 6" key="1">
    <citation type="journal article" date="2019" name="Environ. Microbiol.">
        <title>At the nexus of three kingdoms: the genome of the mycorrhizal fungus Gigaspora margarita provides insights into plant, endobacterial and fungal interactions.</title>
        <authorList>
            <person name="Venice F."/>
            <person name="Ghignone S."/>
            <person name="Salvioli di Fossalunga A."/>
            <person name="Amselem J."/>
            <person name="Novero M."/>
            <person name="Xianan X."/>
            <person name="Sedzielewska Toro K."/>
            <person name="Morin E."/>
            <person name="Lipzen A."/>
            <person name="Grigoriev I.V."/>
            <person name="Henrissat B."/>
            <person name="Martin F.M."/>
            <person name="Bonfante P."/>
        </authorList>
    </citation>
    <scope>NUCLEOTIDE SEQUENCE [LARGE SCALE GENOMIC DNA]</scope>
    <source>
        <strain evidence="5 6">BEG34</strain>
    </source>
</reference>
<dbReference type="InterPro" id="IPR015943">
    <property type="entry name" value="WD40/YVTN_repeat-like_dom_sf"/>
</dbReference>
<dbReference type="InterPro" id="IPR001646">
    <property type="entry name" value="5peptide_repeat"/>
</dbReference>
<dbReference type="Pfam" id="PF00805">
    <property type="entry name" value="Pentapeptide"/>
    <property type="match status" value="1"/>
</dbReference>
<gene>
    <name evidence="5" type="ORF">F8M41_021246</name>
</gene>
<dbReference type="PROSITE" id="PS50082">
    <property type="entry name" value="WD_REPEATS_2"/>
    <property type="match status" value="1"/>
</dbReference>
<evidence type="ECO:0000256" key="1">
    <source>
        <dbReference type="ARBA" id="ARBA00022574"/>
    </source>
</evidence>